<dbReference type="AlphaFoldDB" id="A0A2M8GKP4"/>
<feature type="transmembrane region" description="Helical" evidence="1">
    <location>
        <begin position="98"/>
        <end position="119"/>
    </location>
</feature>
<name>A0A2M8GKP4_9BACT</name>
<evidence type="ECO:0000259" key="2">
    <source>
        <dbReference type="Pfam" id="PF01609"/>
    </source>
</evidence>
<evidence type="ECO:0000256" key="1">
    <source>
        <dbReference type="SAM" id="Phobius"/>
    </source>
</evidence>
<reference evidence="4" key="1">
    <citation type="submission" date="2017-09" db="EMBL/GenBank/DDBJ databases">
        <title>Depth-based differentiation of microbial function through sediment-hosted aquifers and enrichment of novel symbionts in the deep terrestrial subsurface.</title>
        <authorList>
            <person name="Probst A.J."/>
            <person name="Ladd B."/>
            <person name="Jarett J.K."/>
            <person name="Geller-Mcgrath D.E."/>
            <person name="Sieber C.M.K."/>
            <person name="Emerson J.B."/>
            <person name="Anantharaman K."/>
            <person name="Thomas B.C."/>
            <person name="Malmstrom R."/>
            <person name="Stieglmeier M."/>
            <person name="Klingl A."/>
            <person name="Woyke T."/>
            <person name="Ryan C.M."/>
            <person name="Banfield J.F."/>
        </authorList>
    </citation>
    <scope>NUCLEOTIDE SEQUENCE [LARGE SCALE GENOMIC DNA]</scope>
</reference>
<dbReference type="Proteomes" id="UP000228960">
    <property type="component" value="Unassembled WGS sequence"/>
</dbReference>
<evidence type="ECO:0000313" key="4">
    <source>
        <dbReference type="Proteomes" id="UP000228960"/>
    </source>
</evidence>
<accession>A0A2M8GKP4</accession>
<protein>
    <recommendedName>
        <fullName evidence="2">Transposase IS4-like domain-containing protein</fullName>
    </recommendedName>
</protein>
<dbReference type="SUPFAM" id="SSF53098">
    <property type="entry name" value="Ribonuclease H-like"/>
    <property type="match status" value="1"/>
</dbReference>
<dbReference type="GO" id="GO:0006313">
    <property type="term" value="P:DNA transposition"/>
    <property type="evidence" value="ECO:0007669"/>
    <property type="project" value="InterPro"/>
</dbReference>
<dbReference type="InterPro" id="IPR002559">
    <property type="entry name" value="Transposase_11"/>
</dbReference>
<evidence type="ECO:0000313" key="3">
    <source>
        <dbReference type="EMBL" id="PJC80854.1"/>
    </source>
</evidence>
<comment type="caution">
    <text evidence="3">The sequence shown here is derived from an EMBL/GenBank/DDBJ whole genome shotgun (WGS) entry which is preliminary data.</text>
</comment>
<dbReference type="EMBL" id="PFQM01000026">
    <property type="protein sequence ID" value="PJC80854.1"/>
    <property type="molecule type" value="Genomic_DNA"/>
</dbReference>
<feature type="domain" description="Transposase IS4-like" evidence="2">
    <location>
        <begin position="68"/>
        <end position="278"/>
    </location>
</feature>
<keyword evidence="1" id="KW-0472">Membrane</keyword>
<sequence length="318" mass="37462">MQTYSLPKFILSYATALLSAPWRFTLVYLSLITGVSHDVFTRGLQKQYHWKKLLISLVDKKLLDSGYLIVDETDIDKSFAGKILGLSWLFSHRKNKFILGYHLVVMVWTNNIITIPLGWKLYQKDSGKTKIDLALELMRYCLFNLNIHPKAWLFDSFYSAEAILKFLNERHQKFYSQLPKSRLLDFQHLKDINNGRPYWTKSGFIKGKINVQVVKNRRKYYVTNDLGVARKEQLATYKIRWKIEEVFRFVKQSLGFERCQSRSLVAQHNHFGVCFWLYGILQDNTEKTQLTDYRQKLQATFDSTFVENLNLSSYFNSA</sequence>
<proteinExistence type="predicted"/>
<feature type="transmembrane region" description="Helical" evidence="1">
    <location>
        <begin position="20"/>
        <end position="40"/>
    </location>
</feature>
<dbReference type="GO" id="GO:0003677">
    <property type="term" value="F:DNA binding"/>
    <property type="evidence" value="ECO:0007669"/>
    <property type="project" value="InterPro"/>
</dbReference>
<dbReference type="InterPro" id="IPR012337">
    <property type="entry name" value="RNaseH-like_sf"/>
</dbReference>
<keyword evidence="1" id="KW-0812">Transmembrane</keyword>
<organism evidence="3 4">
    <name type="scientific">Candidatus Shapirobacteria bacterium CG_4_8_14_3_um_filter_35_11</name>
    <dbReference type="NCBI Taxonomy" id="1974874"/>
    <lineage>
        <taxon>Bacteria</taxon>
        <taxon>Candidatus Shapironibacteriota</taxon>
    </lineage>
</organism>
<dbReference type="GO" id="GO:0004803">
    <property type="term" value="F:transposase activity"/>
    <property type="evidence" value="ECO:0007669"/>
    <property type="project" value="InterPro"/>
</dbReference>
<gene>
    <name evidence="3" type="ORF">CO009_01010</name>
</gene>
<dbReference type="Pfam" id="PF01609">
    <property type="entry name" value="DDE_Tnp_1"/>
    <property type="match status" value="1"/>
</dbReference>
<dbReference type="Gene3D" id="3.90.350.10">
    <property type="entry name" value="Transposase Inhibitor Protein From Tn5, Chain A, domain 1"/>
    <property type="match status" value="1"/>
</dbReference>
<keyword evidence="1" id="KW-1133">Transmembrane helix</keyword>